<dbReference type="RefSeq" id="WP_074833656.1">
    <property type="nucleotide sequence ID" value="NZ_FOAT01000009.1"/>
</dbReference>
<dbReference type="EMBL" id="FOAT01000009">
    <property type="protein sequence ID" value="SEK98167.1"/>
    <property type="molecule type" value="Genomic_DNA"/>
</dbReference>
<gene>
    <name evidence="1" type="ORF">SAMN05216469_10923</name>
</gene>
<accession>A0A1H7LIG7</accession>
<organism evidence="1 2">
    <name type="scientific">Ruminococcus albus</name>
    <dbReference type="NCBI Taxonomy" id="1264"/>
    <lineage>
        <taxon>Bacteria</taxon>
        <taxon>Bacillati</taxon>
        <taxon>Bacillota</taxon>
        <taxon>Clostridia</taxon>
        <taxon>Eubacteriales</taxon>
        <taxon>Oscillospiraceae</taxon>
        <taxon>Ruminococcus</taxon>
    </lineage>
</organism>
<evidence type="ECO:0000313" key="2">
    <source>
        <dbReference type="Proteomes" id="UP000186015"/>
    </source>
</evidence>
<name>A0A1H7LIG7_RUMAL</name>
<reference evidence="1 2" key="1">
    <citation type="submission" date="2016-10" db="EMBL/GenBank/DDBJ databases">
        <authorList>
            <person name="de Groot N.N."/>
        </authorList>
    </citation>
    <scope>NUCLEOTIDE SEQUENCE [LARGE SCALE GENOMIC DNA]</scope>
    <source>
        <strain evidence="1 2">KH2T6</strain>
    </source>
</reference>
<evidence type="ECO:0000313" key="1">
    <source>
        <dbReference type="EMBL" id="SEK98167.1"/>
    </source>
</evidence>
<protein>
    <recommendedName>
        <fullName evidence="3">WYL domain-containing protein</fullName>
    </recommendedName>
</protein>
<dbReference type="Proteomes" id="UP000186015">
    <property type="component" value="Unassembled WGS sequence"/>
</dbReference>
<sequence length="378" mass="43994">MGDNLSRIFISDYNTLRSSIKDNFKFGIWAFLKERDDRSDNYIKKTLRLLFIVNSSREQPERKKSGRKKEQTELSDDRYNFSNEPEKVITLCSFRVEDIFPVIKILSSIKQGLETRVISEQISENRTVVNEYVKEDHTLSIVETGKTRSKQYVLNDVLDLSEDECIRLYNALTIARHFEPLTVPGWLIMDKLIASVNDKRKLLDNGDLILQYDVSDRVFEEPLIWTFLRAVWEDKGLSIVFSKGGKEKFQASSAELIFNDMNGKVYLNTYLNEHEINTIRDISIEEDSRSDIVREKKTNIVLKFSDIGYSVDELKEMFGDDEVTLSHDGCITIKCDNYKDYKPFIRKNYISFIPDDARIRKELKADCLAALENYGETI</sequence>
<proteinExistence type="predicted"/>
<evidence type="ECO:0008006" key="3">
    <source>
        <dbReference type="Google" id="ProtNLM"/>
    </source>
</evidence>
<dbReference type="AlphaFoldDB" id="A0A1H7LIG7"/>